<dbReference type="InterPro" id="IPR036249">
    <property type="entry name" value="Thioredoxin-like_sf"/>
</dbReference>
<feature type="domain" description="N-acetyltransferase" evidence="1">
    <location>
        <begin position="67"/>
        <end position="112"/>
    </location>
</feature>
<dbReference type="AlphaFoldDB" id="A0A7D7AGG7"/>
<dbReference type="SUPFAM" id="SSF55729">
    <property type="entry name" value="Acyl-CoA N-acyltransferases (Nat)"/>
    <property type="match status" value="1"/>
</dbReference>
<name>A0A7D7AGG7_9CLOT</name>
<dbReference type="Pfam" id="PF00583">
    <property type="entry name" value="Acetyltransf_1"/>
    <property type="match status" value="1"/>
</dbReference>
<dbReference type="GO" id="GO:0016747">
    <property type="term" value="F:acyltransferase activity, transferring groups other than amino-acyl groups"/>
    <property type="evidence" value="ECO:0007669"/>
    <property type="project" value="InterPro"/>
</dbReference>
<proteinExistence type="predicted"/>
<evidence type="ECO:0000313" key="3">
    <source>
        <dbReference type="EMBL" id="QLY81644.1"/>
    </source>
</evidence>
<accession>A0A7D7AGG7</accession>
<evidence type="ECO:0000259" key="1">
    <source>
        <dbReference type="Pfam" id="PF00583"/>
    </source>
</evidence>
<dbReference type="Pfam" id="PF14268">
    <property type="entry name" value="YoaP"/>
    <property type="match status" value="1"/>
</dbReference>
<organism evidence="3 4">
    <name type="scientific">Clostridium intestinale</name>
    <dbReference type="NCBI Taxonomy" id="36845"/>
    <lineage>
        <taxon>Bacteria</taxon>
        <taxon>Bacillati</taxon>
        <taxon>Bacillota</taxon>
        <taxon>Clostridia</taxon>
        <taxon>Eubacteriales</taxon>
        <taxon>Clostridiaceae</taxon>
        <taxon>Clostridium</taxon>
    </lineage>
</organism>
<evidence type="ECO:0000313" key="4">
    <source>
        <dbReference type="Proteomes" id="UP000512286"/>
    </source>
</evidence>
<dbReference type="Gene3D" id="3.40.630.30">
    <property type="match status" value="1"/>
</dbReference>
<evidence type="ECO:0000259" key="2">
    <source>
        <dbReference type="Pfam" id="PF14268"/>
    </source>
</evidence>
<dbReference type="InterPro" id="IPR000182">
    <property type="entry name" value="GNAT_dom"/>
</dbReference>
<reference evidence="3 4" key="1">
    <citation type="submission" date="2020-07" db="EMBL/GenBank/DDBJ databases">
        <title>Electron transfer.</title>
        <authorList>
            <person name="Huang L."/>
            <person name="Liu X."/>
            <person name="Zhou S."/>
        </authorList>
    </citation>
    <scope>NUCLEOTIDE SEQUENCE [LARGE SCALE GENOMIC DNA]</scope>
    <source>
        <strain evidence="3 4">Lx1</strain>
    </source>
</reference>
<sequence>MEIITLNKNNIDNEHICCAISDKKCREGYEKKKELLKEEIDKGYSFKKFDVKHKVFIEYCLSEISWLPINADNYMVINCFWVAGMHAGKGYGKKLLDECFKAAEKMNGVVVLTSPKKKSYMSDKRFFIKQGFEVCDTADPYFELLVYKNKEEAEKPTFKDSVKKAIPKSDKGLCLYYSNFCPFTEHYVKVLKELADKSNIPIDIIKINNREEGIENPSPFIIYSLFYNGKFLTHEILNEKKFEKLILDKK</sequence>
<dbReference type="KEGG" id="cint:HZF06_08700"/>
<dbReference type="EMBL" id="CP059378">
    <property type="protein sequence ID" value="QLY81644.1"/>
    <property type="molecule type" value="Genomic_DNA"/>
</dbReference>
<feature type="domain" description="YoaP-like" evidence="2">
    <location>
        <begin position="201"/>
        <end position="244"/>
    </location>
</feature>
<dbReference type="SUPFAM" id="SSF52833">
    <property type="entry name" value="Thioredoxin-like"/>
    <property type="match status" value="1"/>
</dbReference>
<dbReference type="InterPro" id="IPR025685">
    <property type="entry name" value="YoaP-like_dom"/>
</dbReference>
<dbReference type="Proteomes" id="UP000512286">
    <property type="component" value="Chromosome"/>
</dbReference>
<protein>
    <submittedName>
        <fullName evidence="3">YoaP domain-containing protein</fullName>
    </submittedName>
</protein>
<dbReference type="RefSeq" id="WP_181603204.1">
    <property type="nucleotide sequence ID" value="NZ_CP059378.1"/>
</dbReference>
<dbReference type="InterPro" id="IPR016181">
    <property type="entry name" value="Acyl_CoA_acyltransferase"/>
</dbReference>
<gene>
    <name evidence="3" type="ORF">HZF06_08700</name>
</gene>